<evidence type="ECO:0000256" key="1">
    <source>
        <dbReference type="SAM" id="MobiDB-lite"/>
    </source>
</evidence>
<dbReference type="RefSeq" id="WP_270074550.1">
    <property type="nucleotide sequence ID" value="NZ_JAJAQC010000053.1"/>
</dbReference>
<evidence type="ECO:0000313" key="2">
    <source>
        <dbReference type="EMBL" id="MDA0567303.1"/>
    </source>
</evidence>
<feature type="compositionally biased region" description="Gly residues" evidence="1">
    <location>
        <begin position="89"/>
        <end position="99"/>
    </location>
</feature>
<feature type="compositionally biased region" description="Gly residues" evidence="1">
    <location>
        <begin position="123"/>
        <end position="138"/>
    </location>
</feature>
<reference evidence="2" key="1">
    <citation type="submission" date="2021-10" db="EMBL/GenBank/DDBJ databases">
        <title>Streptomonospora sp. nov., isolated from mangrove soil.</title>
        <authorList>
            <person name="Chen X."/>
            <person name="Ge X."/>
            <person name="Liu W."/>
        </authorList>
    </citation>
    <scope>NUCLEOTIDE SEQUENCE</scope>
    <source>
        <strain evidence="2">S1-112</strain>
    </source>
</reference>
<dbReference type="Proteomes" id="UP001140076">
    <property type="component" value="Unassembled WGS sequence"/>
</dbReference>
<dbReference type="AlphaFoldDB" id="A0A9X3NS07"/>
<evidence type="ECO:0000313" key="3">
    <source>
        <dbReference type="Proteomes" id="UP001140076"/>
    </source>
</evidence>
<protein>
    <submittedName>
        <fullName evidence="2">Uncharacterized protein</fullName>
    </submittedName>
</protein>
<accession>A0A9X3NS07</accession>
<gene>
    <name evidence="2" type="ORF">LG943_23715</name>
</gene>
<name>A0A9X3NS07_9ACTN</name>
<organism evidence="2 3">
    <name type="scientific">Streptomonospora mangrovi</name>
    <dbReference type="NCBI Taxonomy" id="2883123"/>
    <lineage>
        <taxon>Bacteria</taxon>
        <taxon>Bacillati</taxon>
        <taxon>Actinomycetota</taxon>
        <taxon>Actinomycetes</taxon>
        <taxon>Streptosporangiales</taxon>
        <taxon>Nocardiopsidaceae</taxon>
        <taxon>Streptomonospora</taxon>
    </lineage>
</organism>
<comment type="caution">
    <text evidence="2">The sequence shown here is derived from an EMBL/GenBank/DDBJ whole genome shotgun (WGS) entry which is preliminary data.</text>
</comment>
<keyword evidence="3" id="KW-1185">Reference proteome</keyword>
<proteinExistence type="predicted"/>
<dbReference type="EMBL" id="JAJAQC010000053">
    <property type="protein sequence ID" value="MDA0567303.1"/>
    <property type="molecule type" value="Genomic_DNA"/>
</dbReference>
<sequence>MSTSRLWRAVALIAGLAIFGLVGALMLPSLGENCGDYDRADAEDVLVDRSRIERGIDGFSYEYEPGEGDYRKTGPGEFEFVGCADGSRHGGGGSTGTVGYGTTTGTSGGSSGSTDSYDAQDTGGYGSTTRGGGPGFGK</sequence>
<feature type="region of interest" description="Disordered" evidence="1">
    <location>
        <begin position="82"/>
        <end position="138"/>
    </location>
</feature>